<dbReference type="OrthoDB" id="9451547at2759"/>
<feature type="compositionally biased region" description="Polar residues" evidence="1">
    <location>
        <begin position="672"/>
        <end position="683"/>
    </location>
</feature>
<dbReference type="PROSITE" id="PS50174">
    <property type="entry name" value="G_PATCH"/>
    <property type="match status" value="1"/>
</dbReference>
<feature type="region of interest" description="Disordered" evidence="1">
    <location>
        <begin position="426"/>
        <end position="456"/>
    </location>
</feature>
<comment type="caution">
    <text evidence="3">The sequence shown here is derived from an EMBL/GenBank/DDBJ whole genome shotgun (WGS) entry which is preliminary data.</text>
</comment>
<dbReference type="InterPro" id="IPR011666">
    <property type="entry name" value="DUF1604"/>
</dbReference>
<dbReference type="RefSeq" id="XP_009261057.1">
    <property type="nucleotide sequence ID" value="XM_009262782.1"/>
</dbReference>
<dbReference type="Pfam" id="PF01585">
    <property type="entry name" value="G-patch"/>
    <property type="match status" value="1"/>
</dbReference>
<dbReference type="Pfam" id="PF26093">
    <property type="entry name" value="HTH_TGH"/>
    <property type="match status" value="1"/>
</dbReference>
<feature type="compositionally biased region" description="Polar residues" evidence="1">
    <location>
        <begin position="143"/>
        <end position="162"/>
    </location>
</feature>
<feature type="compositionally biased region" description="Basic and acidic residues" evidence="1">
    <location>
        <begin position="920"/>
        <end position="941"/>
    </location>
</feature>
<feature type="region of interest" description="Disordered" evidence="1">
    <location>
        <begin position="608"/>
        <end position="633"/>
    </location>
</feature>
<feature type="compositionally biased region" description="Basic and acidic residues" evidence="1">
    <location>
        <begin position="814"/>
        <end position="835"/>
    </location>
</feature>
<evidence type="ECO:0000313" key="4">
    <source>
        <dbReference type="Proteomes" id="UP000007978"/>
    </source>
</evidence>
<feature type="region of interest" description="Disordered" evidence="1">
    <location>
        <begin position="789"/>
        <end position="869"/>
    </location>
</feature>
<dbReference type="GeneID" id="20368282"/>
<feature type="compositionally biased region" description="Pro residues" evidence="1">
    <location>
        <begin position="715"/>
        <end position="725"/>
    </location>
</feature>
<evidence type="ECO:0000313" key="3">
    <source>
        <dbReference type="EMBL" id="EKJ70139.1"/>
    </source>
</evidence>
<feature type="region of interest" description="Disordered" evidence="1">
    <location>
        <begin position="916"/>
        <end position="952"/>
    </location>
</feature>
<dbReference type="GO" id="GO:0006397">
    <property type="term" value="P:mRNA processing"/>
    <property type="evidence" value="ECO:0007669"/>
    <property type="project" value="InterPro"/>
</dbReference>
<feature type="compositionally biased region" description="Basic and acidic residues" evidence="1">
    <location>
        <begin position="622"/>
        <end position="633"/>
    </location>
</feature>
<gene>
    <name evidence="3" type="ORF">FPSE_09665</name>
</gene>
<feature type="region of interest" description="Disordered" evidence="1">
    <location>
        <begin position="664"/>
        <end position="731"/>
    </location>
</feature>
<dbReference type="EMBL" id="AFNW01000313">
    <property type="protein sequence ID" value="EKJ70139.1"/>
    <property type="molecule type" value="Genomic_DNA"/>
</dbReference>
<dbReference type="eggNOG" id="KOG2138">
    <property type="taxonomic scope" value="Eukaryota"/>
</dbReference>
<feature type="compositionally biased region" description="Polar residues" evidence="1">
    <location>
        <begin position="305"/>
        <end position="317"/>
    </location>
</feature>
<feature type="compositionally biased region" description="Polar residues" evidence="1">
    <location>
        <begin position="1066"/>
        <end position="1075"/>
    </location>
</feature>
<accession>K3V9N2</accession>
<feature type="domain" description="G-patch" evidence="2">
    <location>
        <begin position="211"/>
        <end position="279"/>
    </location>
</feature>
<dbReference type="PANTHER" id="PTHR13384">
    <property type="entry name" value="G PATCH DOMAIN-CONTAINING PROTEIN 1"/>
    <property type="match status" value="1"/>
</dbReference>
<dbReference type="GO" id="GO:0003723">
    <property type="term" value="F:RNA binding"/>
    <property type="evidence" value="ECO:0007669"/>
    <property type="project" value="TreeGrafter"/>
</dbReference>
<evidence type="ECO:0000259" key="2">
    <source>
        <dbReference type="PROSITE" id="PS50174"/>
    </source>
</evidence>
<organism evidence="3 4">
    <name type="scientific">Fusarium pseudograminearum (strain CS3096)</name>
    <name type="common">Wheat and barley crown-rot fungus</name>
    <dbReference type="NCBI Taxonomy" id="1028729"/>
    <lineage>
        <taxon>Eukaryota</taxon>
        <taxon>Fungi</taxon>
        <taxon>Dikarya</taxon>
        <taxon>Ascomycota</taxon>
        <taxon>Pezizomycotina</taxon>
        <taxon>Sordariomycetes</taxon>
        <taxon>Hypocreomycetidae</taxon>
        <taxon>Hypocreales</taxon>
        <taxon>Nectriaceae</taxon>
        <taxon>Fusarium</taxon>
    </lineage>
</organism>
<dbReference type="Proteomes" id="UP000007978">
    <property type="component" value="Chromosome 4"/>
</dbReference>
<dbReference type="InterPro" id="IPR000467">
    <property type="entry name" value="G_patch_dom"/>
</dbReference>
<keyword evidence="4" id="KW-1185">Reference proteome</keyword>
<dbReference type="InterPro" id="IPR011333">
    <property type="entry name" value="SKP1/BTB/POZ_sf"/>
</dbReference>
<feature type="compositionally biased region" description="Low complexity" evidence="1">
    <location>
        <begin position="797"/>
        <end position="811"/>
    </location>
</feature>
<dbReference type="SUPFAM" id="SSF54695">
    <property type="entry name" value="POZ domain"/>
    <property type="match status" value="1"/>
</dbReference>
<dbReference type="KEGG" id="fpu:FPSE_09665"/>
<sequence>MATGNMRDEISQCCDSGRINLPIQLYRRHKLCAHIRDLRDFTPLSQNAYFQCFYGHYAIRQHPSPMSYKRSRATYEADSNAPFATFGTPLPDDPEARDDGSFVPVWKQEVRDERGRKRLHGAFTGGWSAGYFNTVGSKEGWTPSTFVSSRNKQKDGTAQTQQRPEDYMDEEDLADAAEAQKVQTSQAFAGLGSFDQNNSSGGLMGLLRAEGDTMGLKLLRRMGWKDGQGIGPKIRRSARLDAGQKNPETTETHLFAPDNAEMIRFIRKSDRKGLGHDGEAKLSNLNAITAAADEDDDNDSNGFDTSIQSTSLFSSQKSKTKPARGGIGVGILNDNGSDEEDPYEIGPKIRYNRVVGGDKKKKKAKKASAAINPALKNAPVFMSRSARAGTGLGRCHDGRLPLDGFVLAKITEDLSDLLLEYAPPPVPEGWVSSKTSSDQANPEDYKSTADAAKASTHDAKSRAALLGERSLPGKSVFDFITSSARDRLATASGNKSLPQGLGEIPEGYAVSDEERQQAVWDQAAKLDQETAIAAISRGSSGPYADNEEKKARYRTYLEHFATGSQPLPYKPQGMAYDDFARELSEFHNCARIFKPMTGFMASRFTTAKKPSAVSTNDSETDLLSKPEPKVTDPAEDAAKVGMYGKMTRTVDNFYPTRLLCKRFNVRPPAHSQPDTQAGTSSGSRNHEDARPMDDVEISSRSPVDVNMIEGAPAGTVPPVPVPEPAINPDKNEAVEGKTAHDEVLRAIFGDILIYYHALDTHKPRNEKTCHNKNISNNVLRLFIELGIGPSTSLDNKTSSPASSRPPSTRTTSSHHREPTPDNLKSAKEPESHILLKCEQSPPPQYPASEPSTSRPPPFSSLFTSPTTDAHERSNKFVTFTARSPCEAVASGSAAPAYESSSPREALPFDPDQITTAFRDPVAETKRALPRDTKGDSNRKDDDAEPPPAYSEEGDSPLAAFSFLMAAAGGASSIITQVQQGGPPISTLGDVGADETIAMDLRGTRFYLSRDELLTLPEFVLLSLFPNGLFPEGQMGGFSDGDAVQVDYDPASLQYMLDFFRDVAQSIPTDGSPSASQEEDTPSLGTSRDDSKRAGIIVLREDLDFYAIPPRPDIGQLDMIAVKRAAAEALQQQSGIFSGLKRSDEPGTTEAHLIEMLTAGGFNHDDRWGHRAGEPNKAVICSLALARLRSDIRGNEMGTNAVGMAQKLLLFWRKPARRCWWEGVELENVAGVEGKLKVWIRRVWTLEMSVIGLR</sequence>
<dbReference type="HOGENOM" id="CLU_279798_0_0_1"/>
<feature type="region of interest" description="Disordered" evidence="1">
    <location>
        <begin position="143"/>
        <end position="167"/>
    </location>
</feature>
<protein>
    <recommendedName>
        <fullName evidence="2">G-patch domain-containing protein</fullName>
    </recommendedName>
</protein>
<feature type="region of interest" description="Disordered" evidence="1">
    <location>
        <begin position="1066"/>
        <end position="1088"/>
    </location>
</feature>
<proteinExistence type="predicted"/>
<feature type="region of interest" description="Disordered" evidence="1">
    <location>
        <begin position="293"/>
        <end position="338"/>
    </location>
</feature>
<feature type="compositionally biased region" description="Basic and acidic residues" evidence="1">
    <location>
        <begin position="684"/>
        <end position="693"/>
    </location>
</feature>
<dbReference type="Pfam" id="PF07713">
    <property type="entry name" value="DUF1604"/>
    <property type="match status" value="1"/>
</dbReference>
<dbReference type="GO" id="GO:0005634">
    <property type="term" value="C:nucleus"/>
    <property type="evidence" value="ECO:0007669"/>
    <property type="project" value="TreeGrafter"/>
</dbReference>
<dbReference type="PANTHER" id="PTHR13384:SF19">
    <property type="entry name" value="G PATCH DOMAIN-CONTAINING PROTEIN 1"/>
    <property type="match status" value="1"/>
</dbReference>
<reference evidence="3 4" key="1">
    <citation type="journal article" date="2012" name="PLoS Pathog.">
        <title>Comparative pathogenomics reveals horizontally acquired novel virulence genes in fungi infecting cereal hosts.</title>
        <authorList>
            <person name="Gardiner D.M."/>
            <person name="McDonald M.C."/>
            <person name="Covarelli L."/>
            <person name="Solomon P.S."/>
            <person name="Rusu A.G."/>
            <person name="Marshall M."/>
            <person name="Kazan K."/>
            <person name="Chakraborty S."/>
            <person name="McDonald B.A."/>
            <person name="Manners J.M."/>
        </authorList>
    </citation>
    <scope>NUCLEOTIDE SEQUENCE [LARGE SCALE GENOMIC DNA]</scope>
    <source>
        <strain evidence="3 4">CS3096</strain>
    </source>
</reference>
<name>K3V9N2_FUSPC</name>
<dbReference type="AlphaFoldDB" id="K3V9N2"/>
<evidence type="ECO:0000256" key="1">
    <source>
        <dbReference type="SAM" id="MobiDB-lite"/>
    </source>
</evidence>